<dbReference type="SUPFAM" id="SSF52047">
    <property type="entry name" value="RNI-like"/>
    <property type="match status" value="1"/>
</dbReference>
<evidence type="ECO:0000313" key="2">
    <source>
        <dbReference type="Proteomes" id="UP001341840"/>
    </source>
</evidence>
<dbReference type="InterPro" id="IPR032675">
    <property type="entry name" value="LRR_dom_sf"/>
</dbReference>
<proteinExistence type="predicted"/>
<evidence type="ECO:0000313" key="1">
    <source>
        <dbReference type="EMBL" id="MED6225231.1"/>
    </source>
</evidence>
<sequence length="157" mass="17620">MLEELDISFCGNVSSIVLEAIGRGCPLLKSFKFNENGLNDNDEAFAIARNMSNLRHLQLVRNSLDNSGVTAILDGCPLLESLDLRGCFNVKLEGELRRRCDERLKDFMEPDTPYDFNGCEFVLVCNGTGHNETQAFNWKCMARFALSSRSFSAQLLN</sequence>
<reference evidence="1 2" key="1">
    <citation type="journal article" date="2023" name="Plants (Basel)">
        <title>Bridging the Gap: Combining Genomics and Transcriptomics Approaches to Understand Stylosanthes scabra, an Orphan Legume from the Brazilian Caatinga.</title>
        <authorList>
            <person name="Ferreira-Neto J.R.C."/>
            <person name="da Silva M.D."/>
            <person name="Binneck E."/>
            <person name="de Melo N.F."/>
            <person name="da Silva R.H."/>
            <person name="de Melo A.L.T.M."/>
            <person name="Pandolfi V."/>
            <person name="Bustamante F.O."/>
            <person name="Brasileiro-Vidal A.C."/>
            <person name="Benko-Iseppon A.M."/>
        </authorList>
    </citation>
    <scope>NUCLEOTIDE SEQUENCE [LARGE SCALE GENOMIC DNA]</scope>
    <source>
        <tissue evidence="1">Leaves</tissue>
    </source>
</reference>
<dbReference type="Pfam" id="PF13516">
    <property type="entry name" value="LRR_6"/>
    <property type="match status" value="1"/>
</dbReference>
<dbReference type="PANTHER" id="PTHR38926:SF2">
    <property type="entry name" value="F-BOX_LRR-REPEAT PROTEIN 21-RELATED"/>
    <property type="match status" value="1"/>
</dbReference>
<dbReference type="InterPro" id="IPR001611">
    <property type="entry name" value="Leu-rich_rpt"/>
</dbReference>
<gene>
    <name evidence="1" type="ORF">PIB30_091680</name>
</gene>
<keyword evidence="2" id="KW-1185">Reference proteome</keyword>
<name>A0ABU6ZT86_9FABA</name>
<dbReference type="Gene3D" id="3.80.10.10">
    <property type="entry name" value="Ribonuclease Inhibitor"/>
    <property type="match status" value="1"/>
</dbReference>
<protein>
    <submittedName>
        <fullName evidence="1">Uncharacterized protein</fullName>
    </submittedName>
</protein>
<comment type="caution">
    <text evidence="1">The sequence shown here is derived from an EMBL/GenBank/DDBJ whole genome shotgun (WGS) entry which is preliminary data.</text>
</comment>
<dbReference type="Proteomes" id="UP001341840">
    <property type="component" value="Unassembled WGS sequence"/>
</dbReference>
<dbReference type="EMBL" id="JASCZI010273706">
    <property type="protein sequence ID" value="MED6225231.1"/>
    <property type="molecule type" value="Genomic_DNA"/>
</dbReference>
<accession>A0ABU6ZT86</accession>
<dbReference type="PANTHER" id="PTHR38926">
    <property type="entry name" value="F-BOX DOMAIN CONTAINING PROTEIN, EXPRESSED"/>
    <property type="match status" value="1"/>
</dbReference>
<organism evidence="1 2">
    <name type="scientific">Stylosanthes scabra</name>
    <dbReference type="NCBI Taxonomy" id="79078"/>
    <lineage>
        <taxon>Eukaryota</taxon>
        <taxon>Viridiplantae</taxon>
        <taxon>Streptophyta</taxon>
        <taxon>Embryophyta</taxon>
        <taxon>Tracheophyta</taxon>
        <taxon>Spermatophyta</taxon>
        <taxon>Magnoliopsida</taxon>
        <taxon>eudicotyledons</taxon>
        <taxon>Gunneridae</taxon>
        <taxon>Pentapetalae</taxon>
        <taxon>rosids</taxon>
        <taxon>fabids</taxon>
        <taxon>Fabales</taxon>
        <taxon>Fabaceae</taxon>
        <taxon>Papilionoideae</taxon>
        <taxon>50 kb inversion clade</taxon>
        <taxon>dalbergioids sensu lato</taxon>
        <taxon>Dalbergieae</taxon>
        <taxon>Pterocarpus clade</taxon>
        <taxon>Stylosanthes</taxon>
    </lineage>
</organism>